<keyword evidence="3" id="KW-1185">Reference proteome</keyword>
<dbReference type="InParanoid" id="E2C880"/>
<evidence type="ECO:0000313" key="2">
    <source>
        <dbReference type="EMBL" id="EFN75844.1"/>
    </source>
</evidence>
<gene>
    <name evidence="2" type="ORF">EAI_17027</name>
</gene>
<feature type="region of interest" description="Disordered" evidence="1">
    <location>
        <begin position="1"/>
        <end position="96"/>
    </location>
</feature>
<dbReference type="Proteomes" id="UP000008237">
    <property type="component" value="Unassembled WGS sequence"/>
</dbReference>
<feature type="compositionally biased region" description="Pro residues" evidence="1">
    <location>
        <begin position="67"/>
        <end position="80"/>
    </location>
</feature>
<protein>
    <submittedName>
        <fullName evidence="2">Uncharacterized protein</fullName>
    </submittedName>
</protein>
<evidence type="ECO:0000256" key="1">
    <source>
        <dbReference type="SAM" id="MobiDB-lite"/>
    </source>
</evidence>
<name>E2C880_HARSA</name>
<feature type="compositionally biased region" description="Basic and acidic residues" evidence="1">
    <location>
        <begin position="1"/>
        <end position="10"/>
    </location>
</feature>
<reference evidence="2 3" key="1">
    <citation type="journal article" date="2010" name="Science">
        <title>Genomic comparison of the ants Camponotus floridanus and Harpegnathos saltator.</title>
        <authorList>
            <person name="Bonasio R."/>
            <person name="Zhang G."/>
            <person name="Ye C."/>
            <person name="Mutti N.S."/>
            <person name="Fang X."/>
            <person name="Qin N."/>
            <person name="Donahue G."/>
            <person name="Yang P."/>
            <person name="Li Q."/>
            <person name="Li C."/>
            <person name="Zhang P."/>
            <person name="Huang Z."/>
            <person name="Berger S.L."/>
            <person name="Reinberg D."/>
            <person name="Wang J."/>
            <person name="Liebig J."/>
        </authorList>
    </citation>
    <scope>NUCLEOTIDE SEQUENCE [LARGE SCALE GENOMIC DNA]</scope>
    <source>
        <strain evidence="2 3">R22 G/1</strain>
    </source>
</reference>
<organism evidence="3">
    <name type="scientific">Harpegnathos saltator</name>
    <name type="common">Jerdon's jumping ant</name>
    <dbReference type="NCBI Taxonomy" id="610380"/>
    <lineage>
        <taxon>Eukaryota</taxon>
        <taxon>Metazoa</taxon>
        <taxon>Ecdysozoa</taxon>
        <taxon>Arthropoda</taxon>
        <taxon>Hexapoda</taxon>
        <taxon>Insecta</taxon>
        <taxon>Pterygota</taxon>
        <taxon>Neoptera</taxon>
        <taxon>Endopterygota</taxon>
        <taxon>Hymenoptera</taxon>
        <taxon>Apocrita</taxon>
        <taxon>Aculeata</taxon>
        <taxon>Formicoidea</taxon>
        <taxon>Formicidae</taxon>
        <taxon>Ponerinae</taxon>
        <taxon>Ponerini</taxon>
        <taxon>Harpegnathos</taxon>
    </lineage>
</organism>
<dbReference type="AlphaFoldDB" id="E2C880"/>
<dbReference type="EMBL" id="GL453577">
    <property type="protein sequence ID" value="EFN75844.1"/>
    <property type="molecule type" value="Genomic_DNA"/>
</dbReference>
<proteinExistence type="predicted"/>
<sequence length="96" mass="10504">MSLKAEEERVGSSGSGVKNETDGQPRQKRSKRKASKEEKKEEEEEEKKNKNEKGAVGPPEKCVDPLPSSPPPPSPPPPPPDRTKSGTSPEESRDRT</sequence>
<accession>E2C880</accession>
<evidence type="ECO:0000313" key="3">
    <source>
        <dbReference type="Proteomes" id="UP000008237"/>
    </source>
</evidence>